<dbReference type="GO" id="GO:0006281">
    <property type="term" value="P:DNA repair"/>
    <property type="evidence" value="ECO:0007669"/>
    <property type="project" value="TreeGrafter"/>
</dbReference>
<dbReference type="Pfam" id="PF07443">
    <property type="entry name" value="HARP"/>
    <property type="match status" value="1"/>
</dbReference>
<evidence type="ECO:0000313" key="10">
    <source>
        <dbReference type="Proteomes" id="UP000015104"/>
    </source>
</evidence>
<keyword evidence="3" id="KW-0539">Nucleus</keyword>
<dbReference type="Pfam" id="PF00271">
    <property type="entry name" value="Helicase_C"/>
    <property type="match status" value="1"/>
</dbReference>
<dbReference type="InterPro" id="IPR010003">
    <property type="entry name" value="HARP_dom"/>
</dbReference>
<evidence type="ECO:0000256" key="5">
    <source>
        <dbReference type="SAM" id="MobiDB-lite"/>
    </source>
</evidence>
<feature type="compositionally biased region" description="Low complexity" evidence="5">
    <location>
        <begin position="36"/>
        <end position="53"/>
    </location>
</feature>
<dbReference type="AlphaFoldDB" id="T1KAS8"/>
<gene>
    <name evidence="9" type="primary">107362314</name>
</gene>
<feature type="region of interest" description="Disordered" evidence="5">
    <location>
        <begin position="713"/>
        <end position="732"/>
    </location>
</feature>
<evidence type="ECO:0000259" key="7">
    <source>
        <dbReference type="PROSITE" id="PS51194"/>
    </source>
</evidence>
<dbReference type="PANTHER" id="PTHR45766:SF6">
    <property type="entry name" value="SWI_SNF-RELATED MATRIX-ASSOCIATED ACTIN-DEPENDENT REGULATOR OF CHROMATIN SUBFAMILY A-LIKE PROTEIN 1"/>
    <property type="match status" value="1"/>
</dbReference>
<dbReference type="InterPro" id="IPR049730">
    <property type="entry name" value="SNF2/RAD54-like_C"/>
</dbReference>
<dbReference type="EMBL" id="CAEY01001942">
    <property type="status" value="NOT_ANNOTATED_CDS"/>
    <property type="molecule type" value="Genomic_DNA"/>
</dbReference>
<dbReference type="SMART" id="SM00487">
    <property type="entry name" value="DEXDc"/>
    <property type="match status" value="1"/>
</dbReference>
<dbReference type="OMA" id="FTLHRAR"/>
<dbReference type="InterPro" id="IPR000330">
    <property type="entry name" value="SNF2_N"/>
</dbReference>
<dbReference type="Gene3D" id="3.40.50.300">
    <property type="entry name" value="P-loop containing nucleotide triphosphate hydrolases"/>
    <property type="match status" value="1"/>
</dbReference>
<name>T1KAS8_TETUR</name>
<organism evidence="9 10">
    <name type="scientific">Tetranychus urticae</name>
    <name type="common">Two-spotted spider mite</name>
    <dbReference type="NCBI Taxonomy" id="32264"/>
    <lineage>
        <taxon>Eukaryota</taxon>
        <taxon>Metazoa</taxon>
        <taxon>Ecdysozoa</taxon>
        <taxon>Arthropoda</taxon>
        <taxon>Chelicerata</taxon>
        <taxon>Arachnida</taxon>
        <taxon>Acari</taxon>
        <taxon>Acariformes</taxon>
        <taxon>Trombidiformes</taxon>
        <taxon>Prostigmata</taxon>
        <taxon>Eleutherengona</taxon>
        <taxon>Raphignathae</taxon>
        <taxon>Tetranychoidea</taxon>
        <taxon>Tetranychidae</taxon>
        <taxon>Tetranychus</taxon>
    </lineage>
</organism>
<dbReference type="CDD" id="cd18010">
    <property type="entry name" value="DEXHc_HARP_SMARCAL1"/>
    <property type="match status" value="1"/>
</dbReference>
<evidence type="ECO:0008006" key="11">
    <source>
        <dbReference type="Google" id="ProtNLM"/>
    </source>
</evidence>
<evidence type="ECO:0000259" key="8">
    <source>
        <dbReference type="PROSITE" id="PS51467"/>
    </source>
</evidence>
<evidence type="ECO:0000256" key="1">
    <source>
        <dbReference type="ARBA" id="ARBA00004123"/>
    </source>
</evidence>
<dbReference type="OrthoDB" id="2801544at2759"/>
<comment type="similarity">
    <text evidence="4">Belongs to the SNF2/RAD54 helicase family. SMARCAL1 subfamily.</text>
</comment>
<feature type="compositionally biased region" description="Basic and acidic residues" evidence="5">
    <location>
        <begin position="642"/>
        <end position="654"/>
    </location>
</feature>
<protein>
    <recommendedName>
        <fullName evidence="11">SWI/SNF-related matrix-associated actin-dependent regulator of chromatin subfamily A-like protein 1</fullName>
    </recommendedName>
</protein>
<evidence type="ECO:0000256" key="4">
    <source>
        <dbReference type="PROSITE-ProRule" id="PRU00800"/>
    </source>
</evidence>
<evidence type="ECO:0000256" key="2">
    <source>
        <dbReference type="ARBA" id="ARBA00022801"/>
    </source>
</evidence>
<dbReference type="PANTHER" id="PTHR45766">
    <property type="entry name" value="DNA ANNEALING HELICASE AND ENDONUCLEASE ZRANB3 FAMILY MEMBER"/>
    <property type="match status" value="1"/>
</dbReference>
<dbReference type="InterPro" id="IPR001650">
    <property type="entry name" value="Helicase_C-like"/>
</dbReference>
<dbReference type="STRING" id="32264.T1KAS8"/>
<proteinExistence type="inferred from homology"/>
<sequence length="732" mass="83092">MALTEEQKKRIEQNRLEALRKRAEKEKIRAQAQANAGTVASSGSRSAASSGPGPKQAPSASFVNKPVQVPTVKPTVPSVPVRVAVKFILKSKDRFEMSFPYNPVIVEVCRAIPGSNFDSKTRNWHFELQHYRNLLSNLTKLKQTNNIELDLLQGIPEFVIQALLKETKRPKSTIDLSAVLPKRLFEALYPFQKDGVAFAISRNGRCLIGDDMGLGKTIQAIAISYYFRDDWPLLIVCPSSLRFQWKRSIGEWLDCVREDIDIDVVVDGRKDIPVNRIVIISYDLLLRVKPDTANSFKSIILDESHFIKNDAAQRTKTALKLIKACKRVLLLSGTPALSRPMELFTQLQAVDPKTFAKKHDFGMRYCDGKATQWGYDYRGTSNPDELRILLETTIMIRRLKVDVLQELPPKRRAVVMLDITLPQKAKQLMASFKSQVQATTVEELNRPEQRNIVFQWYSSTAEVKKEPVCKYVCELVEQDKKFICFAHHKVMLDSICSVLEEQRVSYIRIDGSTPSECRQECCDYFQNQEKCKVAVIGITSAGMGITLTAAQLVVFAELYFNPGVLTQAEDRAHRIGQKDSVLIQYLIAPATVDDHIWPLINQKFKVLNKVGLTKDNFSEANLARKAAKKSFYGKIDKFLSKRPRDDESDNREAGDFDFESAQASQDPVTSEDSFLMEREETLLTDDEEFKFNEDDDDLLIDDFNLKLNDSIANVPSDPNFDLNENDFLSDDE</sequence>
<dbReference type="GO" id="GO:0005524">
    <property type="term" value="F:ATP binding"/>
    <property type="evidence" value="ECO:0007669"/>
    <property type="project" value="InterPro"/>
</dbReference>
<evidence type="ECO:0000256" key="3">
    <source>
        <dbReference type="ARBA" id="ARBA00023242"/>
    </source>
</evidence>
<dbReference type="SUPFAM" id="SSF52540">
    <property type="entry name" value="P-loop containing nucleoside triphosphate hydrolases"/>
    <property type="match status" value="2"/>
</dbReference>
<dbReference type="Pfam" id="PF00176">
    <property type="entry name" value="SNF2-rel_dom"/>
    <property type="match status" value="1"/>
</dbReference>
<dbReference type="Gene3D" id="3.40.50.10810">
    <property type="entry name" value="Tandem AAA-ATPase domain"/>
    <property type="match status" value="1"/>
</dbReference>
<keyword evidence="10" id="KW-1185">Reference proteome</keyword>
<dbReference type="PROSITE" id="PS51467">
    <property type="entry name" value="HARP"/>
    <property type="match status" value="1"/>
</dbReference>
<dbReference type="GO" id="GO:0031297">
    <property type="term" value="P:replication fork processing"/>
    <property type="evidence" value="ECO:0007669"/>
    <property type="project" value="TreeGrafter"/>
</dbReference>
<feature type="domain" description="Helicase ATP-binding" evidence="6">
    <location>
        <begin position="197"/>
        <end position="353"/>
    </location>
</feature>
<dbReference type="InterPro" id="IPR027417">
    <property type="entry name" value="P-loop_NTPase"/>
</dbReference>
<evidence type="ECO:0000313" key="9">
    <source>
        <dbReference type="EnsemblMetazoa" id="tetur08g01600.1"/>
    </source>
</evidence>
<dbReference type="GO" id="GO:0043596">
    <property type="term" value="C:nuclear replication fork"/>
    <property type="evidence" value="ECO:0007669"/>
    <property type="project" value="TreeGrafter"/>
</dbReference>
<evidence type="ECO:0000259" key="6">
    <source>
        <dbReference type="PROSITE" id="PS51192"/>
    </source>
</evidence>
<dbReference type="eggNOG" id="KOG1000">
    <property type="taxonomic scope" value="Eukaryota"/>
</dbReference>
<comment type="subcellular location">
    <subcellularLocation>
        <location evidence="1">Nucleus</location>
    </subcellularLocation>
</comment>
<keyword evidence="2" id="KW-0378">Hydrolase</keyword>
<reference evidence="9" key="2">
    <citation type="submission" date="2015-06" db="UniProtKB">
        <authorList>
            <consortium name="EnsemblMetazoa"/>
        </authorList>
    </citation>
    <scope>IDENTIFICATION</scope>
</reference>
<dbReference type="InterPro" id="IPR014001">
    <property type="entry name" value="Helicase_ATP-bd"/>
</dbReference>
<feature type="region of interest" description="Disordered" evidence="5">
    <location>
        <begin position="22"/>
        <end position="62"/>
    </location>
</feature>
<dbReference type="PROSITE" id="PS51194">
    <property type="entry name" value="HELICASE_CTER"/>
    <property type="match status" value="1"/>
</dbReference>
<feature type="compositionally biased region" description="Polar residues" evidence="5">
    <location>
        <begin position="661"/>
        <end position="672"/>
    </location>
</feature>
<dbReference type="Proteomes" id="UP000015104">
    <property type="component" value="Unassembled WGS sequence"/>
</dbReference>
<reference evidence="10" key="1">
    <citation type="submission" date="2011-08" db="EMBL/GenBank/DDBJ databases">
        <authorList>
            <person name="Rombauts S."/>
        </authorList>
    </citation>
    <scope>NUCLEOTIDE SEQUENCE</scope>
    <source>
        <strain evidence="10">London</strain>
    </source>
</reference>
<dbReference type="CDD" id="cd18793">
    <property type="entry name" value="SF2_C_SNF"/>
    <property type="match status" value="1"/>
</dbReference>
<dbReference type="GO" id="GO:0016787">
    <property type="term" value="F:hydrolase activity"/>
    <property type="evidence" value="ECO:0007669"/>
    <property type="project" value="UniProtKB-KW"/>
</dbReference>
<dbReference type="HOGENOM" id="CLU_000315_33_1_1"/>
<feature type="region of interest" description="Disordered" evidence="5">
    <location>
        <begin position="642"/>
        <end position="674"/>
    </location>
</feature>
<dbReference type="PROSITE" id="PS51192">
    <property type="entry name" value="HELICASE_ATP_BIND_1"/>
    <property type="match status" value="1"/>
</dbReference>
<dbReference type="KEGG" id="tut:107362314"/>
<accession>T1KAS8</accession>
<feature type="domain" description="HARP" evidence="8">
    <location>
        <begin position="75"/>
        <end position="156"/>
    </location>
</feature>
<dbReference type="EnsemblMetazoa" id="tetur08g01600.1">
    <property type="protein sequence ID" value="tetur08g01600.1"/>
    <property type="gene ID" value="tetur08g01600"/>
</dbReference>
<feature type="compositionally biased region" description="Acidic residues" evidence="5">
    <location>
        <begin position="723"/>
        <end position="732"/>
    </location>
</feature>
<dbReference type="SMART" id="SM00490">
    <property type="entry name" value="HELICc"/>
    <property type="match status" value="1"/>
</dbReference>
<feature type="domain" description="Helicase C-terminal" evidence="7">
    <location>
        <begin position="467"/>
        <end position="623"/>
    </location>
</feature>
<dbReference type="InterPro" id="IPR038718">
    <property type="entry name" value="SNF2-like_sf"/>
</dbReference>